<keyword evidence="2" id="KW-1185">Reference proteome</keyword>
<name>A0AA36E498_LACSI</name>
<proteinExistence type="predicted"/>
<sequence>MKTANAPYTYSGADHMIFSFSLKHMKPQYEAWSLSKITGVKVTGPLETNSFPNAKLKVARGSTNQVYEFTLADLPCLNPNDWFVLYNMLLKEKDKYEPAMSHLQIMIKSYIQEIGNMDVEVAAVLQKKPTVVLKESPKDLEKIKLGKIYSKEWYVVYQSRDRTEADYYSRETARMTSKCFSHMILWYLEVRQTVLGIIPKVDEVQKRIQG</sequence>
<organism evidence="1 2">
    <name type="scientific">Lactuca saligna</name>
    <name type="common">Willowleaf lettuce</name>
    <dbReference type="NCBI Taxonomy" id="75948"/>
    <lineage>
        <taxon>Eukaryota</taxon>
        <taxon>Viridiplantae</taxon>
        <taxon>Streptophyta</taxon>
        <taxon>Embryophyta</taxon>
        <taxon>Tracheophyta</taxon>
        <taxon>Spermatophyta</taxon>
        <taxon>Magnoliopsida</taxon>
        <taxon>eudicotyledons</taxon>
        <taxon>Gunneridae</taxon>
        <taxon>Pentapetalae</taxon>
        <taxon>asterids</taxon>
        <taxon>campanulids</taxon>
        <taxon>Asterales</taxon>
        <taxon>Asteraceae</taxon>
        <taxon>Cichorioideae</taxon>
        <taxon>Cichorieae</taxon>
        <taxon>Lactucinae</taxon>
        <taxon>Lactuca</taxon>
    </lineage>
</organism>
<gene>
    <name evidence="1" type="ORF">LSALG_LOCUS21354</name>
</gene>
<accession>A0AA36E498</accession>
<dbReference type="EMBL" id="OX465080">
    <property type="protein sequence ID" value="CAI9281668.1"/>
    <property type="molecule type" value="Genomic_DNA"/>
</dbReference>
<dbReference type="Proteomes" id="UP001177003">
    <property type="component" value="Chromosome 4"/>
</dbReference>
<dbReference type="AlphaFoldDB" id="A0AA36E498"/>
<evidence type="ECO:0000313" key="1">
    <source>
        <dbReference type="EMBL" id="CAI9281668.1"/>
    </source>
</evidence>
<evidence type="ECO:0000313" key="2">
    <source>
        <dbReference type="Proteomes" id="UP001177003"/>
    </source>
</evidence>
<reference evidence="1" key="1">
    <citation type="submission" date="2023-04" db="EMBL/GenBank/DDBJ databases">
        <authorList>
            <person name="Vijverberg K."/>
            <person name="Xiong W."/>
            <person name="Schranz E."/>
        </authorList>
    </citation>
    <scope>NUCLEOTIDE SEQUENCE</scope>
</reference>
<protein>
    <submittedName>
        <fullName evidence="1">Uncharacterized protein</fullName>
    </submittedName>
</protein>